<evidence type="ECO:0000256" key="7">
    <source>
        <dbReference type="ARBA" id="ARBA00023170"/>
    </source>
</evidence>
<evidence type="ECO:0000256" key="6">
    <source>
        <dbReference type="ARBA" id="ARBA00023136"/>
    </source>
</evidence>
<evidence type="ECO:0000313" key="13">
    <source>
        <dbReference type="EMBL" id="CAF1064683.1"/>
    </source>
</evidence>
<proteinExistence type="inferred from homology"/>
<dbReference type="SUPFAM" id="SSF81321">
    <property type="entry name" value="Family A G protein-coupled receptor-like"/>
    <property type="match status" value="1"/>
</dbReference>
<dbReference type="EMBL" id="CAJNOK010008481">
    <property type="protein sequence ID" value="CAF1064683.1"/>
    <property type="molecule type" value="Genomic_DNA"/>
</dbReference>
<dbReference type="GO" id="GO:0004930">
    <property type="term" value="F:G protein-coupled receptor activity"/>
    <property type="evidence" value="ECO:0007669"/>
    <property type="project" value="UniProtKB-KW"/>
</dbReference>
<evidence type="ECO:0000313" key="15">
    <source>
        <dbReference type="EMBL" id="CAF3829812.1"/>
    </source>
</evidence>
<evidence type="ECO:0000256" key="3">
    <source>
        <dbReference type="ARBA" id="ARBA00022692"/>
    </source>
</evidence>
<feature type="transmembrane region" description="Helical" evidence="10">
    <location>
        <begin position="74"/>
        <end position="95"/>
    </location>
</feature>
<dbReference type="GO" id="GO:0071880">
    <property type="term" value="P:adenylate cyclase-activating adrenergic receptor signaling pathway"/>
    <property type="evidence" value="ECO:0007669"/>
    <property type="project" value="TreeGrafter"/>
</dbReference>
<dbReference type="GO" id="GO:0005886">
    <property type="term" value="C:plasma membrane"/>
    <property type="evidence" value="ECO:0007669"/>
    <property type="project" value="UniProtKB-SubCell"/>
</dbReference>
<evidence type="ECO:0000256" key="10">
    <source>
        <dbReference type="SAM" id="Phobius"/>
    </source>
</evidence>
<keyword evidence="5 9" id="KW-0297">G-protein coupled receptor</keyword>
<evidence type="ECO:0000313" key="16">
    <source>
        <dbReference type="Proteomes" id="UP000663829"/>
    </source>
</evidence>
<dbReference type="EMBL" id="CAJNOQ010002961">
    <property type="protein sequence ID" value="CAF0988075.1"/>
    <property type="molecule type" value="Genomic_DNA"/>
</dbReference>
<evidence type="ECO:0000259" key="11">
    <source>
        <dbReference type="PROSITE" id="PS50262"/>
    </source>
</evidence>
<comment type="subcellular location">
    <subcellularLocation>
        <location evidence="1">Cell membrane</location>
        <topology evidence="1">Multi-pass membrane protein</topology>
    </subcellularLocation>
</comment>
<dbReference type="PROSITE" id="PS50262">
    <property type="entry name" value="G_PROTEIN_RECEP_F1_2"/>
    <property type="match status" value="1"/>
</dbReference>
<feature type="transmembrane region" description="Helical" evidence="10">
    <location>
        <begin position="115"/>
        <end position="134"/>
    </location>
</feature>
<comment type="similarity">
    <text evidence="9">Belongs to the G-protein coupled receptor 1 family.</text>
</comment>
<dbReference type="PANTHER" id="PTHR24248">
    <property type="entry name" value="ADRENERGIC RECEPTOR-RELATED G-PROTEIN COUPLED RECEPTOR"/>
    <property type="match status" value="1"/>
</dbReference>
<protein>
    <recommendedName>
        <fullName evidence="11">G-protein coupled receptors family 1 profile domain-containing protein</fullName>
    </recommendedName>
</protein>
<dbReference type="AlphaFoldDB" id="A0A814FZU3"/>
<keyword evidence="2" id="KW-1003">Cell membrane</keyword>
<feature type="domain" description="G-protein coupled receptors family 1 profile" evidence="11">
    <location>
        <begin position="54"/>
        <end position="402"/>
    </location>
</feature>
<sequence>SKQVDNIRLRFDPIIDSTMNISSTTTSLIPTELQWRLSILVILLTVLCIVTIFGTVLVMCAVYFEKSLHSSTHYYVASLAFADLFVGLIVIPSGIIVEMTRGIWPFNKIFCDIKLSIDVFASTASILGLCAIALDRYYAIINPMSYPNSFVTKKWYYVVICLWTCAAILSFPTVVYWRKTSEWKALARKRINSTNKIQPTLYRCEFPDDPYYILFSSIVVFYLPLSIMLFVYVRIFYVARRQLRSFRTGVLKPERHNLTSIIPKFQLNHRISITANRPSRIESPISLVTASPLRVHVGKYRASIQHDTISISSNSLSNNHSLFLHSLSKKVFKYAADRRVAKMLTLIVGAFILCWLPFFSYFLLSGFFFLHLKMDHPRRHELLLRIFSWLGYTNSALDFFVYALTSKEFRHAFIKLLAESVLIPSGPGKMAASLF</sequence>
<evidence type="ECO:0000313" key="12">
    <source>
        <dbReference type="EMBL" id="CAF0988075.1"/>
    </source>
</evidence>
<feature type="transmembrane region" description="Helical" evidence="10">
    <location>
        <begin position="343"/>
        <end position="370"/>
    </location>
</feature>
<dbReference type="SMART" id="SM01381">
    <property type="entry name" value="7TM_GPCR_Srsx"/>
    <property type="match status" value="1"/>
</dbReference>
<dbReference type="PANTHER" id="PTHR24248:SF185">
    <property type="entry name" value="DOPAMINE RECEPTOR 2"/>
    <property type="match status" value="1"/>
</dbReference>
<dbReference type="EMBL" id="CAJOBA010008496">
    <property type="protein sequence ID" value="CAF3829812.1"/>
    <property type="molecule type" value="Genomic_DNA"/>
</dbReference>
<keyword evidence="6 10" id="KW-0472">Membrane</keyword>
<comment type="caution">
    <text evidence="12">The sequence shown here is derived from an EMBL/GenBank/DDBJ whole genome shotgun (WGS) entry which is preliminary data.</text>
</comment>
<dbReference type="Pfam" id="PF00001">
    <property type="entry name" value="7tm_1"/>
    <property type="match status" value="1"/>
</dbReference>
<reference evidence="12" key="1">
    <citation type="submission" date="2021-02" db="EMBL/GenBank/DDBJ databases">
        <authorList>
            <person name="Nowell W R."/>
        </authorList>
    </citation>
    <scope>NUCLEOTIDE SEQUENCE</scope>
</reference>
<keyword evidence="16" id="KW-1185">Reference proteome</keyword>
<dbReference type="GO" id="GO:0043410">
    <property type="term" value="P:positive regulation of MAPK cascade"/>
    <property type="evidence" value="ECO:0007669"/>
    <property type="project" value="TreeGrafter"/>
</dbReference>
<dbReference type="OrthoDB" id="5975661at2759"/>
<evidence type="ECO:0000256" key="1">
    <source>
        <dbReference type="ARBA" id="ARBA00004651"/>
    </source>
</evidence>
<dbReference type="InterPro" id="IPR017452">
    <property type="entry name" value="GPCR_Rhodpsn_7TM"/>
</dbReference>
<accession>A0A814FZU3</accession>
<keyword evidence="3 9" id="KW-0812">Transmembrane</keyword>
<name>A0A814FZU3_9BILA</name>
<feature type="transmembrane region" description="Helical" evidence="10">
    <location>
        <begin position="155"/>
        <end position="177"/>
    </location>
</feature>
<dbReference type="PRINTS" id="PR00237">
    <property type="entry name" value="GPCRRHODOPSN"/>
</dbReference>
<evidence type="ECO:0000256" key="9">
    <source>
        <dbReference type="RuleBase" id="RU000688"/>
    </source>
</evidence>
<dbReference type="EMBL" id="CAJOBC010002961">
    <property type="protein sequence ID" value="CAF3760233.1"/>
    <property type="molecule type" value="Genomic_DNA"/>
</dbReference>
<dbReference type="Proteomes" id="UP000677228">
    <property type="component" value="Unassembled WGS sequence"/>
</dbReference>
<keyword evidence="8 9" id="KW-0807">Transducer</keyword>
<dbReference type="Gene3D" id="1.20.1070.10">
    <property type="entry name" value="Rhodopsin 7-helix transmembrane proteins"/>
    <property type="match status" value="1"/>
</dbReference>
<feature type="transmembrane region" description="Helical" evidence="10">
    <location>
        <begin position="382"/>
        <end position="405"/>
    </location>
</feature>
<feature type="non-terminal residue" evidence="12">
    <location>
        <position position="1"/>
    </location>
</feature>
<evidence type="ECO:0000256" key="8">
    <source>
        <dbReference type="ARBA" id="ARBA00023224"/>
    </source>
</evidence>
<gene>
    <name evidence="12" type="ORF">GPM918_LOCUS13107</name>
    <name evidence="13" type="ORF">OVA965_LOCUS17594</name>
    <name evidence="14" type="ORF">SRO942_LOCUS13107</name>
    <name evidence="15" type="ORF">TMI583_LOCUS17605</name>
</gene>
<dbReference type="Proteomes" id="UP000682733">
    <property type="component" value="Unassembled WGS sequence"/>
</dbReference>
<dbReference type="PROSITE" id="PS00237">
    <property type="entry name" value="G_PROTEIN_RECEP_F1_1"/>
    <property type="match status" value="1"/>
</dbReference>
<evidence type="ECO:0000256" key="4">
    <source>
        <dbReference type="ARBA" id="ARBA00022989"/>
    </source>
</evidence>
<evidence type="ECO:0000313" key="14">
    <source>
        <dbReference type="EMBL" id="CAF3760233.1"/>
    </source>
</evidence>
<keyword evidence="4 10" id="KW-1133">Transmembrane helix</keyword>
<feature type="transmembrane region" description="Helical" evidence="10">
    <location>
        <begin position="211"/>
        <end position="237"/>
    </location>
</feature>
<keyword evidence="7 9" id="KW-0675">Receptor</keyword>
<dbReference type="Proteomes" id="UP000681722">
    <property type="component" value="Unassembled WGS sequence"/>
</dbReference>
<evidence type="ECO:0000256" key="2">
    <source>
        <dbReference type="ARBA" id="ARBA00022475"/>
    </source>
</evidence>
<organism evidence="12 16">
    <name type="scientific">Didymodactylos carnosus</name>
    <dbReference type="NCBI Taxonomy" id="1234261"/>
    <lineage>
        <taxon>Eukaryota</taxon>
        <taxon>Metazoa</taxon>
        <taxon>Spiralia</taxon>
        <taxon>Gnathifera</taxon>
        <taxon>Rotifera</taxon>
        <taxon>Eurotatoria</taxon>
        <taxon>Bdelloidea</taxon>
        <taxon>Philodinida</taxon>
        <taxon>Philodinidae</taxon>
        <taxon>Didymodactylos</taxon>
    </lineage>
</organism>
<dbReference type="Proteomes" id="UP000663829">
    <property type="component" value="Unassembled WGS sequence"/>
</dbReference>
<dbReference type="InterPro" id="IPR000276">
    <property type="entry name" value="GPCR_Rhodpsn"/>
</dbReference>
<feature type="transmembrane region" description="Helical" evidence="10">
    <location>
        <begin position="37"/>
        <end position="62"/>
    </location>
</feature>
<evidence type="ECO:0000256" key="5">
    <source>
        <dbReference type="ARBA" id="ARBA00023040"/>
    </source>
</evidence>